<keyword evidence="1" id="KW-0813">Transport</keyword>
<accession>A0A8C2RX17</accession>
<reference evidence="4" key="2">
    <citation type="submission" date="2025-08" db="UniProtKB">
        <authorList>
            <consortium name="Ensembl"/>
        </authorList>
    </citation>
    <scope>IDENTIFICATION</scope>
</reference>
<dbReference type="GO" id="GO:0006888">
    <property type="term" value="P:endoplasmic reticulum to Golgi vesicle-mediated transport"/>
    <property type="evidence" value="ECO:0007669"/>
    <property type="project" value="UniProtKB-UniRule"/>
</dbReference>
<keyword evidence="1" id="KW-0333">Golgi apparatus</keyword>
<name>A0A8C2RX17_CAPHI</name>
<dbReference type="Ensembl" id="ENSCHIT00010049248.1">
    <property type="protein sequence ID" value="ENSCHIP00010035018.1"/>
    <property type="gene ID" value="ENSCHIG00010025950.1"/>
</dbReference>
<feature type="region of interest" description="Disordered" evidence="2">
    <location>
        <begin position="21"/>
        <end position="70"/>
    </location>
</feature>
<keyword evidence="1" id="KW-0931">ER-Golgi transport</keyword>
<reference evidence="4" key="1">
    <citation type="submission" date="2019-03" db="EMBL/GenBank/DDBJ databases">
        <title>Genome sequencing and reference-guided assembly of Black Bengal Goat (Capra hircus).</title>
        <authorList>
            <person name="Siddiki A.Z."/>
            <person name="Baten A."/>
            <person name="Billah M."/>
            <person name="Alam M.A.U."/>
            <person name="Shawrob K.S.M."/>
            <person name="Saha S."/>
            <person name="Chowdhury M."/>
            <person name="Rahman A.H."/>
            <person name="Stear M."/>
            <person name="Miah G."/>
            <person name="Das G.B."/>
            <person name="Hossain M.M."/>
            <person name="Kumkum M."/>
            <person name="Islam M.S."/>
            <person name="Mollah A.M."/>
            <person name="Ahsan A."/>
            <person name="Tusar F."/>
            <person name="Khan M.K.I."/>
        </authorList>
    </citation>
    <scope>NUCLEOTIDE SEQUENCE [LARGE SCALE GENOMIC DNA]</scope>
</reference>
<proteinExistence type="inferred from homology"/>
<dbReference type="GO" id="GO:0033116">
    <property type="term" value="C:endoplasmic reticulum-Golgi intermediate compartment membrane"/>
    <property type="evidence" value="ECO:0007669"/>
    <property type="project" value="UniProtKB-SubCell"/>
</dbReference>
<sequence>MLGISGVELAAFPDGWDVCVRGRQGQDDSEGSGLSSGGEGGPRRLSTARRLRSAGPQHQRGKGGPAVSTSRAPVCGDAVAGLVMVPGNFHVSTHSATAQPQNPDMTHVIHKLSFGDTLQVHNVHGAFNALGGADRLTSNPLASHDYILKIVPTVYEDKSGKQRYSYQYTVANKEYVAYSHTGRIIPAIWFRYDLSPITVKYTERRQPLYRFITTICAIIGGTFTVAGILDSCIFTASEAWKKIQLGKMH</sequence>
<dbReference type="Pfam" id="PF07970">
    <property type="entry name" value="COPIIcoated_ERV"/>
    <property type="match status" value="1"/>
</dbReference>
<feature type="domain" description="Endoplasmic reticulum vesicle transporter C-terminal" evidence="3">
    <location>
        <begin position="89"/>
        <end position="230"/>
    </location>
</feature>
<comment type="similarity">
    <text evidence="1">Belongs to the ERGIC family.</text>
</comment>
<dbReference type="GO" id="GO:0006890">
    <property type="term" value="P:retrograde vesicle-mediated transport, Golgi to endoplasmic reticulum"/>
    <property type="evidence" value="ECO:0007669"/>
    <property type="project" value="TreeGrafter"/>
</dbReference>
<dbReference type="InterPro" id="IPR012936">
    <property type="entry name" value="Erv_C"/>
</dbReference>
<keyword evidence="1" id="KW-1133">Transmembrane helix</keyword>
<protein>
    <recommendedName>
        <fullName evidence="1">Endoplasmic reticulum-Golgi intermediate compartment protein</fullName>
    </recommendedName>
</protein>
<dbReference type="PANTHER" id="PTHR10984">
    <property type="entry name" value="ENDOPLASMIC RETICULUM-GOLGI INTERMEDIATE COMPARTMENT PROTEIN"/>
    <property type="match status" value="1"/>
</dbReference>
<comment type="subcellular location">
    <subcellularLocation>
        <location evidence="1">Endoplasmic reticulum membrane</location>
        <topology evidence="1">Multi-pass membrane protein</topology>
    </subcellularLocation>
    <subcellularLocation>
        <location evidence="1">Endoplasmic reticulum-Golgi intermediate compartment membrane</location>
        <topology evidence="1">Multi-pass membrane protein</topology>
    </subcellularLocation>
    <subcellularLocation>
        <location evidence="1">Golgi apparatus membrane</location>
        <topology evidence="1">Multi-pass membrane protein</topology>
    </subcellularLocation>
</comment>
<dbReference type="AlphaFoldDB" id="A0A8C2RX17"/>
<dbReference type="PANTHER" id="PTHR10984:SF36">
    <property type="entry name" value="ENDOPLASMIC RETICULUM-GOLGI INTERMEDIATE COMPARTMENT PROTEIN 1"/>
    <property type="match status" value="1"/>
</dbReference>
<keyword evidence="1" id="KW-0256">Endoplasmic reticulum</keyword>
<keyword evidence="1" id="KW-0472">Membrane</keyword>
<feature type="transmembrane region" description="Helical" evidence="1">
    <location>
        <begin position="208"/>
        <end position="229"/>
    </location>
</feature>
<evidence type="ECO:0000256" key="2">
    <source>
        <dbReference type="SAM" id="MobiDB-lite"/>
    </source>
</evidence>
<comment type="caution">
    <text evidence="1">Lacks conserved residue(s) required for the propagation of feature annotation.</text>
</comment>
<keyword evidence="1" id="KW-0812">Transmembrane</keyword>
<dbReference type="InterPro" id="IPR045888">
    <property type="entry name" value="Erv"/>
</dbReference>
<dbReference type="GO" id="GO:0030134">
    <property type="term" value="C:COPII-coated ER to Golgi transport vesicle"/>
    <property type="evidence" value="ECO:0007669"/>
    <property type="project" value="TreeGrafter"/>
</dbReference>
<organism evidence="4">
    <name type="scientific">Capra hircus</name>
    <name type="common">Goat</name>
    <dbReference type="NCBI Taxonomy" id="9925"/>
    <lineage>
        <taxon>Eukaryota</taxon>
        <taxon>Metazoa</taxon>
        <taxon>Chordata</taxon>
        <taxon>Craniata</taxon>
        <taxon>Vertebrata</taxon>
        <taxon>Euteleostomi</taxon>
        <taxon>Mammalia</taxon>
        <taxon>Eutheria</taxon>
        <taxon>Laurasiatheria</taxon>
        <taxon>Artiodactyla</taxon>
        <taxon>Ruminantia</taxon>
        <taxon>Pecora</taxon>
        <taxon>Bovidae</taxon>
        <taxon>Caprinae</taxon>
        <taxon>Capra</taxon>
    </lineage>
</organism>
<dbReference type="GO" id="GO:0000139">
    <property type="term" value="C:Golgi membrane"/>
    <property type="evidence" value="ECO:0007669"/>
    <property type="project" value="UniProtKB-SubCell"/>
</dbReference>
<evidence type="ECO:0000256" key="1">
    <source>
        <dbReference type="RuleBase" id="RU369013"/>
    </source>
</evidence>
<evidence type="ECO:0000259" key="3">
    <source>
        <dbReference type="Pfam" id="PF07970"/>
    </source>
</evidence>
<comment type="function">
    <text evidence="1">Plays a role in transport between endoplasmic reticulum and Golgi.</text>
</comment>
<dbReference type="GO" id="GO:0005789">
    <property type="term" value="C:endoplasmic reticulum membrane"/>
    <property type="evidence" value="ECO:0007669"/>
    <property type="project" value="UniProtKB-SubCell"/>
</dbReference>
<evidence type="ECO:0000313" key="4">
    <source>
        <dbReference type="Ensembl" id="ENSCHIP00010035018.1"/>
    </source>
</evidence>